<reference evidence="1" key="1">
    <citation type="submission" date="2020-10" db="EMBL/GenBank/DDBJ databases">
        <title>Chromosome-scale genome assembly of the Allis shad, Alosa alosa.</title>
        <authorList>
            <person name="Margot Z."/>
            <person name="Christophe K."/>
            <person name="Cabau C."/>
            <person name="Louis A."/>
            <person name="Berthelot C."/>
            <person name="Parey E."/>
            <person name="Roest Crollius H."/>
            <person name="Montfort J."/>
            <person name="Robinson-Rechavi M."/>
            <person name="Bucao C."/>
            <person name="Bouchez O."/>
            <person name="Gislard M."/>
            <person name="Lluch J."/>
            <person name="Milhes M."/>
            <person name="Lampietro C."/>
            <person name="Lopez Roques C."/>
            <person name="Donnadieu C."/>
            <person name="Braasch I."/>
            <person name="Desvignes T."/>
            <person name="Postlethwait J."/>
            <person name="Bobe J."/>
            <person name="Guiguen Y."/>
        </authorList>
    </citation>
    <scope>NUCLEOTIDE SEQUENCE</scope>
    <source>
        <strain evidence="1">M-15738</strain>
        <tissue evidence="1">Blood</tissue>
    </source>
</reference>
<dbReference type="AlphaFoldDB" id="A0AAV6H2A0"/>
<name>A0AAV6H2A0_9TELE</name>
<dbReference type="Proteomes" id="UP000823561">
    <property type="component" value="Chromosome 6"/>
</dbReference>
<evidence type="ECO:0000313" key="1">
    <source>
        <dbReference type="EMBL" id="KAG5280202.1"/>
    </source>
</evidence>
<keyword evidence="2" id="KW-1185">Reference proteome</keyword>
<accession>A0AAV6H2A0</accession>
<dbReference type="EMBL" id="JADWDJ010000006">
    <property type="protein sequence ID" value="KAG5280202.1"/>
    <property type="molecule type" value="Genomic_DNA"/>
</dbReference>
<comment type="caution">
    <text evidence="1">The sequence shown here is derived from an EMBL/GenBank/DDBJ whole genome shotgun (WGS) entry which is preliminary data.</text>
</comment>
<proteinExistence type="predicted"/>
<evidence type="ECO:0000313" key="2">
    <source>
        <dbReference type="Proteomes" id="UP000823561"/>
    </source>
</evidence>
<protein>
    <submittedName>
        <fullName evidence="1">Uncharacterized protein</fullName>
    </submittedName>
</protein>
<organism evidence="1 2">
    <name type="scientific">Alosa alosa</name>
    <name type="common">allis shad</name>
    <dbReference type="NCBI Taxonomy" id="278164"/>
    <lineage>
        <taxon>Eukaryota</taxon>
        <taxon>Metazoa</taxon>
        <taxon>Chordata</taxon>
        <taxon>Craniata</taxon>
        <taxon>Vertebrata</taxon>
        <taxon>Euteleostomi</taxon>
        <taxon>Actinopterygii</taxon>
        <taxon>Neopterygii</taxon>
        <taxon>Teleostei</taxon>
        <taxon>Clupei</taxon>
        <taxon>Clupeiformes</taxon>
        <taxon>Clupeoidei</taxon>
        <taxon>Clupeidae</taxon>
        <taxon>Alosa</taxon>
    </lineage>
</organism>
<gene>
    <name evidence="1" type="ORF">AALO_G00086160</name>
</gene>
<sequence>MPKINQKKFKIGVKKDSLKYASSKDETIETACSNTVSGFSSEDKPRRCNLRTQNDLCTAQGVIFILKTS</sequence>